<keyword evidence="7" id="KW-0067">ATP-binding</keyword>
<dbReference type="Gene3D" id="1.10.287.130">
    <property type="match status" value="1"/>
</dbReference>
<dbReference type="InterPro" id="IPR001610">
    <property type="entry name" value="PAC"/>
</dbReference>
<keyword evidence="13" id="KW-1185">Reference proteome</keyword>
<dbReference type="InterPro" id="IPR036097">
    <property type="entry name" value="HisK_dim/P_sf"/>
</dbReference>
<proteinExistence type="predicted"/>
<name>A0A4R1Q216_9FIRM</name>
<dbReference type="Pfam" id="PF13426">
    <property type="entry name" value="PAS_9"/>
    <property type="match status" value="1"/>
</dbReference>
<evidence type="ECO:0000256" key="7">
    <source>
        <dbReference type="ARBA" id="ARBA00022840"/>
    </source>
</evidence>
<keyword evidence="6" id="KW-0418">Kinase</keyword>
<dbReference type="InterPro" id="IPR035965">
    <property type="entry name" value="PAS-like_dom_sf"/>
</dbReference>
<keyword evidence="8" id="KW-0902">Two-component regulatory system</keyword>
<evidence type="ECO:0000256" key="3">
    <source>
        <dbReference type="ARBA" id="ARBA00022553"/>
    </source>
</evidence>
<keyword evidence="4" id="KW-0808">Transferase</keyword>
<feature type="domain" description="PAS" evidence="10">
    <location>
        <begin position="139"/>
        <end position="208"/>
    </location>
</feature>
<comment type="caution">
    <text evidence="12">The sequence shown here is derived from an EMBL/GenBank/DDBJ whole genome shotgun (WGS) entry which is preliminary data.</text>
</comment>
<dbReference type="SMART" id="SM00086">
    <property type="entry name" value="PAC"/>
    <property type="match status" value="2"/>
</dbReference>
<dbReference type="InterPro" id="IPR004358">
    <property type="entry name" value="Sig_transdc_His_kin-like_C"/>
</dbReference>
<evidence type="ECO:0000256" key="8">
    <source>
        <dbReference type="ARBA" id="ARBA00023012"/>
    </source>
</evidence>
<dbReference type="OrthoDB" id="9759607at2"/>
<dbReference type="GO" id="GO:0005524">
    <property type="term" value="F:ATP binding"/>
    <property type="evidence" value="ECO:0007669"/>
    <property type="project" value="UniProtKB-KW"/>
</dbReference>
<dbReference type="PROSITE" id="PS50109">
    <property type="entry name" value="HIS_KIN"/>
    <property type="match status" value="1"/>
</dbReference>
<dbReference type="SMART" id="SM00091">
    <property type="entry name" value="PAS"/>
    <property type="match status" value="2"/>
</dbReference>
<reference evidence="12 13" key="1">
    <citation type="submission" date="2019-03" db="EMBL/GenBank/DDBJ databases">
        <title>Genomic Encyclopedia of Type Strains, Phase IV (KMG-IV): sequencing the most valuable type-strain genomes for metagenomic binning, comparative biology and taxonomic classification.</title>
        <authorList>
            <person name="Goeker M."/>
        </authorList>
    </citation>
    <scope>NUCLEOTIDE SEQUENCE [LARGE SCALE GENOMIC DNA]</scope>
    <source>
        <strain evidence="12 13">DSM 15969</strain>
    </source>
</reference>
<dbReference type="EC" id="2.7.13.3" evidence="2"/>
<dbReference type="SMART" id="SM00387">
    <property type="entry name" value="HATPase_c"/>
    <property type="match status" value="1"/>
</dbReference>
<evidence type="ECO:0000256" key="6">
    <source>
        <dbReference type="ARBA" id="ARBA00022777"/>
    </source>
</evidence>
<gene>
    <name evidence="12" type="ORF">EV210_105122</name>
</gene>
<feature type="domain" description="Histidine kinase" evidence="9">
    <location>
        <begin position="276"/>
        <end position="479"/>
    </location>
</feature>
<dbReference type="PANTHER" id="PTHR43065:SF10">
    <property type="entry name" value="PEROXIDE STRESS-ACTIVATED HISTIDINE KINASE MAK3"/>
    <property type="match status" value="1"/>
</dbReference>
<evidence type="ECO:0000256" key="5">
    <source>
        <dbReference type="ARBA" id="ARBA00022741"/>
    </source>
</evidence>
<dbReference type="InterPro" id="IPR005467">
    <property type="entry name" value="His_kinase_dom"/>
</dbReference>
<dbReference type="Gene3D" id="3.30.450.20">
    <property type="entry name" value="PAS domain"/>
    <property type="match status" value="2"/>
</dbReference>
<evidence type="ECO:0000259" key="11">
    <source>
        <dbReference type="PROSITE" id="PS50113"/>
    </source>
</evidence>
<dbReference type="SUPFAM" id="SSF55874">
    <property type="entry name" value="ATPase domain of HSP90 chaperone/DNA topoisomerase II/histidine kinase"/>
    <property type="match status" value="1"/>
</dbReference>
<sequence length="479" mass="53505">MSQNNHCKIIEDGNLLLTLNCVLFQHRPEALLVSAGHGTILTANPAACAMFGLTKQEIIKAGRRGLIDPADPRIELALNHLERSNSATIELTLLRSDGSKFPAILSSTKFEDKAGYTLTILAILDMTSHYKVQENYGLAIEQLRAIFENATDAIAIFDLEGTLIQANKGFEEIFGWPLAEVLNRRLPVTPPDTMHHAEYMVKKVAAGESLKDFQTTKIRKDGTRLDVSISMSPMTNCYGKIHALVAIVRDITDRKKIQAMAERAEKLHLVGQMAAGIAHEVRNPMTTVRGYLQMLQRRPENNYLAGQLNLMIEEIDRANSIITEFLSLAKDKRVHLERKNLNQIIENVFPLIEANALEKDRIIKIELGHTSSLLIDQHEITQLLLNLLQNAIEATDKGDTITIITREEQRQVALTIENTGPVIPPEILHSLGTPFFTTKDTGTGLGLAMCYSIAERHHANLSIESQENRTRFTVRFTIP</sequence>
<dbReference type="SMART" id="SM00388">
    <property type="entry name" value="HisKA"/>
    <property type="match status" value="1"/>
</dbReference>
<dbReference type="InterPro" id="IPR013656">
    <property type="entry name" value="PAS_4"/>
</dbReference>
<dbReference type="Pfam" id="PF00512">
    <property type="entry name" value="HisKA"/>
    <property type="match status" value="1"/>
</dbReference>
<dbReference type="PANTHER" id="PTHR43065">
    <property type="entry name" value="SENSOR HISTIDINE KINASE"/>
    <property type="match status" value="1"/>
</dbReference>
<dbReference type="InterPro" id="IPR003594">
    <property type="entry name" value="HATPase_dom"/>
</dbReference>
<evidence type="ECO:0000313" key="13">
    <source>
        <dbReference type="Proteomes" id="UP000295063"/>
    </source>
</evidence>
<organism evidence="12 13">
    <name type="scientific">Anaerospora hongkongensis</name>
    <dbReference type="NCBI Taxonomy" id="244830"/>
    <lineage>
        <taxon>Bacteria</taxon>
        <taxon>Bacillati</taxon>
        <taxon>Bacillota</taxon>
        <taxon>Negativicutes</taxon>
        <taxon>Selenomonadales</taxon>
        <taxon>Sporomusaceae</taxon>
        <taxon>Anaerospora</taxon>
    </lineage>
</organism>
<evidence type="ECO:0000313" key="12">
    <source>
        <dbReference type="EMBL" id="TCL37688.1"/>
    </source>
</evidence>
<dbReference type="PROSITE" id="PS50112">
    <property type="entry name" value="PAS"/>
    <property type="match status" value="1"/>
</dbReference>
<dbReference type="CDD" id="cd00082">
    <property type="entry name" value="HisKA"/>
    <property type="match status" value="1"/>
</dbReference>
<feature type="domain" description="PAC" evidence="11">
    <location>
        <begin position="211"/>
        <end position="263"/>
    </location>
</feature>
<dbReference type="Proteomes" id="UP000295063">
    <property type="component" value="Unassembled WGS sequence"/>
</dbReference>
<dbReference type="GO" id="GO:0000155">
    <property type="term" value="F:phosphorelay sensor kinase activity"/>
    <property type="evidence" value="ECO:0007669"/>
    <property type="project" value="InterPro"/>
</dbReference>
<dbReference type="Gene3D" id="3.30.565.10">
    <property type="entry name" value="Histidine kinase-like ATPase, C-terminal domain"/>
    <property type="match status" value="1"/>
</dbReference>
<dbReference type="AlphaFoldDB" id="A0A4R1Q216"/>
<dbReference type="InterPro" id="IPR003661">
    <property type="entry name" value="HisK_dim/P_dom"/>
</dbReference>
<dbReference type="InterPro" id="IPR000014">
    <property type="entry name" value="PAS"/>
</dbReference>
<dbReference type="Pfam" id="PF02518">
    <property type="entry name" value="HATPase_c"/>
    <property type="match status" value="1"/>
</dbReference>
<accession>A0A4R1Q216</accession>
<dbReference type="RefSeq" id="WP_132078620.1">
    <property type="nucleotide sequence ID" value="NZ_SLUI01000005.1"/>
</dbReference>
<dbReference type="Pfam" id="PF08448">
    <property type="entry name" value="PAS_4"/>
    <property type="match status" value="1"/>
</dbReference>
<evidence type="ECO:0000256" key="2">
    <source>
        <dbReference type="ARBA" id="ARBA00012438"/>
    </source>
</evidence>
<dbReference type="PROSITE" id="PS50113">
    <property type="entry name" value="PAC"/>
    <property type="match status" value="1"/>
</dbReference>
<comment type="catalytic activity">
    <reaction evidence="1">
        <text>ATP + protein L-histidine = ADP + protein N-phospho-L-histidine.</text>
        <dbReference type="EC" id="2.7.13.3"/>
    </reaction>
</comment>
<dbReference type="SUPFAM" id="SSF47384">
    <property type="entry name" value="Homodimeric domain of signal transducing histidine kinase"/>
    <property type="match status" value="1"/>
</dbReference>
<evidence type="ECO:0000256" key="1">
    <source>
        <dbReference type="ARBA" id="ARBA00000085"/>
    </source>
</evidence>
<evidence type="ECO:0000256" key="4">
    <source>
        <dbReference type="ARBA" id="ARBA00022679"/>
    </source>
</evidence>
<keyword evidence="5" id="KW-0547">Nucleotide-binding</keyword>
<dbReference type="EMBL" id="SLUI01000005">
    <property type="protein sequence ID" value="TCL37688.1"/>
    <property type="molecule type" value="Genomic_DNA"/>
</dbReference>
<evidence type="ECO:0000259" key="10">
    <source>
        <dbReference type="PROSITE" id="PS50112"/>
    </source>
</evidence>
<dbReference type="CDD" id="cd00130">
    <property type="entry name" value="PAS"/>
    <property type="match status" value="2"/>
</dbReference>
<protein>
    <recommendedName>
        <fullName evidence="2">histidine kinase</fullName>
        <ecNumber evidence="2">2.7.13.3</ecNumber>
    </recommendedName>
</protein>
<dbReference type="PRINTS" id="PR00344">
    <property type="entry name" value="BCTRLSENSOR"/>
</dbReference>
<dbReference type="InterPro" id="IPR036890">
    <property type="entry name" value="HATPase_C_sf"/>
</dbReference>
<dbReference type="InterPro" id="IPR000700">
    <property type="entry name" value="PAS-assoc_C"/>
</dbReference>
<keyword evidence="3" id="KW-0597">Phosphoprotein</keyword>
<evidence type="ECO:0000259" key="9">
    <source>
        <dbReference type="PROSITE" id="PS50109"/>
    </source>
</evidence>
<dbReference type="SUPFAM" id="SSF55785">
    <property type="entry name" value="PYP-like sensor domain (PAS domain)"/>
    <property type="match status" value="2"/>
</dbReference>
<dbReference type="NCBIfam" id="TIGR00229">
    <property type="entry name" value="sensory_box"/>
    <property type="match status" value="2"/>
</dbReference>